<dbReference type="AlphaFoldDB" id="A0A8H7RYG7"/>
<evidence type="ECO:0000256" key="3">
    <source>
        <dbReference type="ARBA" id="ARBA00022833"/>
    </source>
</evidence>
<organism evidence="7 8">
    <name type="scientific">Circinella minor</name>
    <dbReference type="NCBI Taxonomy" id="1195481"/>
    <lineage>
        <taxon>Eukaryota</taxon>
        <taxon>Fungi</taxon>
        <taxon>Fungi incertae sedis</taxon>
        <taxon>Mucoromycota</taxon>
        <taxon>Mucoromycotina</taxon>
        <taxon>Mucoromycetes</taxon>
        <taxon>Mucorales</taxon>
        <taxon>Lichtheimiaceae</taxon>
        <taxon>Circinella</taxon>
    </lineage>
</organism>
<dbReference type="Gene3D" id="6.10.140.2220">
    <property type="match status" value="1"/>
</dbReference>
<dbReference type="OrthoDB" id="2271790at2759"/>
<evidence type="ECO:0000259" key="6">
    <source>
        <dbReference type="PROSITE" id="PS50865"/>
    </source>
</evidence>
<evidence type="ECO:0000256" key="2">
    <source>
        <dbReference type="ARBA" id="ARBA00022771"/>
    </source>
</evidence>
<dbReference type="Proteomes" id="UP000646827">
    <property type="component" value="Unassembled WGS sequence"/>
</dbReference>
<keyword evidence="3" id="KW-0862">Zinc</keyword>
<accession>A0A8H7RYG7</accession>
<name>A0A8H7RYG7_9FUNG</name>
<evidence type="ECO:0000256" key="5">
    <source>
        <dbReference type="SAM" id="MobiDB-lite"/>
    </source>
</evidence>
<dbReference type="PROSITE" id="PS01360">
    <property type="entry name" value="ZF_MYND_1"/>
    <property type="match status" value="1"/>
</dbReference>
<evidence type="ECO:0000313" key="8">
    <source>
        <dbReference type="Proteomes" id="UP000646827"/>
    </source>
</evidence>
<protein>
    <recommendedName>
        <fullName evidence="6">MYND-type domain-containing protein</fullName>
    </recommendedName>
</protein>
<dbReference type="SUPFAM" id="SSF144232">
    <property type="entry name" value="HIT/MYND zinc finger-like"/>
    <property type="match status" value="1"/>
</dbReference>
<proteinExistence type="predicted"/>
<dbReference type="GO" id="GO:0008270">
    <property type="term" value="F:zinc ion binding"/>
    <property type="evidence" value="ECO:0007669"/>
    <property type="project" value="UniProtKB-KW"/>
</dbReference>
<keyword evidence="1" id="KW-0479">Metal-binding</keyword>
<feature type="domain" description="MYND-type" evidence="6">
    <location>
        <begin position="314"/>
        <end position="352"/>
    </location>
</feature>
<keyword evidence="2 4" id="KW-0863">Zinc-finger</keyword>
<evidence type="ECO:0000256" key="4">
    <source>
        <dbReference type="PROSITE-ProRule" id="PRU00134"/>
    </source>
</evidence>
<sequence>MLLTSHPLIPSTAHITRNQQSQEDKLWDHISYSSSRRTTQGYVYLQDALSRRGSLADVVELASREHTCHDTIKCYNCDIVAMYYLLGIEWVLKQAETSRIQGVEDTISCTTDLLELIWQMCQMVLAHSNAPFPAGDWYVAMTKQLWLLAKQLKEETSGSDCCVVNSLTPSTFNNSNNTYFQQQHHHGHYQHNITTNVTSLSSPPPSPMVFEDKEMEMCDEQEAYRRAIRITIYNCRALVSQNNSEIDKAIVYFRKCVAVRPPPTLKTQKSLRQTAIVALDRLLAQQNSNNSTKSSRSSSISSISGGSASSSSMCGNCGVEKRTMPVCAICRAKFYCSSRCLVAHKAKHQKECKGRVGIRNPN</sequence>
<dbReference type="EMBL" id="JAEPRB010000250">
    <property type="protein sequence ID" value="KAG2218128.1"/>
    <property type="molecule type" value="Genomic_DNA"/>
</dbReference>
<gene>
    <name evidence="7" type="ORF">INT45_000426</name>
</gene>
<dbReference type="Pfam" id="PF01753">
    <property type="entry name" value="zf-MYND"/>
    <property type="match status" value="1"/>
</dbReference>
<keyword evidence="8" id="KW-1185">Reference proteome</keyword>
<evidence type="ECO:0000313" key="7">
    <source>
        <dbReference type="EMBL" id="KAG2218128.1"/>
    </source>
</evidence>
<evidence type="ECO:0000256" key="1">
    <source>
        <dbReference type="ARBA" id="ARBA00022723"/>
    </source>
</evidence>
<feature type="compositionally biased region" description="Low complexity" evidence="5">
    <location>
        <begin position="288"/>
        <end position="312"/>
    </location>
</feature>
<comment type="caution">
    <text evidence="7">The sequence shown here is derived from an EMBL/GenBank/DDBJ whole genome shotgun (WGS) entry which is preliminary data.</text>
</comment>
<dbReference type="PROSITE" id="PS50865">
    <property type="entry name" value="ZF_MYND_2"/>
    <property type="match status" value="1"/>
</dbReference>
<reference evidence="7 8" key="1">
    <citation type="submission" date="2020-12" db="EMBL/GenBank/DDBJ databases">
        <title>Metabolic potential, ecology and presence of endohyphal bacteria is reflected in genomic diversity of Mucoromycotina.</title>
        <authorList>
            <person name="Muszewska A."/>
            <person name="Okrasinska A."/>
            <person name="Steczkiewicz K."/>
            <person name="Drgas O."/>
            <person name="Orlowska M."/>
            <person name="Perlinska-Lenart U."/>
            <person name="Aleksandrzak-Piekarczyk T."/>
            <person name="Szatraj K."/>
            <person name="Zielenkiewicz U."/>
            <person name="Pilsyk S."/>
            <person name="Malc E."/>
            <person name="Mieczkowski P."/>
            <person name="Kruszewska J.S."/>
            <person name="Biernat P."/>
            <person name="Pawlowska J."/>
        </authorList>
    </citation>
    <scope>NUCLEOTIDE SEQUENCE [LARGE SCALE GENOMIC DNA]</scope>
    <source>
        <strain evidence="7 8">CBS 142.35</strain>
    </source>
</reference>
<feature type="region of interest" description="Disordered" evidence="5">
    <location>
        <begin position="287"/>
        <end position="314"/>
    </location>
</feature>
<dbReference type="InterPro" id="IPR002893">
    <property type="entry name" value="Znf_MYND"/>
</dbReference>